<evidence type="ECO:0000313" key="4">
    <source>
        <dbReference type="Proteomes" id="UP000008076"/>
    </source>
</evidence>
<dbReference type="AlphaFoldDB" id="B0EIS4"/>
<dbReference type="SUPFAM" id="SSF57850">
    <property type="entry name" value="RING/U-box"/>
    <property type="match status" value="1"/>
</dbReference>
<dbReference type="GO" id="GO:0008270">
    <property type="term" value="F:zinc ion binding"/>
    <property type="evidence" value="ECO:0007669"/>
    <property type="project" value="UniProtKB-KW"/>
</dbReference>
<dbReference type="SMART" id="SM00184">
    <property type="entry name" value="RING"/>
    <property type="match status" value="1"/>
</dbReference>
<dbReference type="OrthoDB" id="9049620at2759"/>
<name>B0EIS4_ENTDS</name>
<evidence type="ECO:0000256" key="1">
    <source>
        <dbReference type="PROSITE-ProRule" id="PRU00175"/>
    </source>
</evidence>
<dbReference type="PROSITE" id="PS50089">
    <property type="entry name" value="ZF_RING_2"/>
    <property type="match status" value="1"/>
</dbReference>
<evidence type="ECO:0000313" key="3">
    <source>
        <dbReference type="EMBL" id="EDR25572.1"/>
    </source>
</evidence>
<dbReference type="Pfam" id="PF13639">
    <property type="entry name" value="zf-RING_2"/>
    <property type="match status" value="1"/>
</dbReference>
<dbReference type="EMBL" id="DS549491">
    <property type="protein sequence ID" value="EDR25572.1"/>
    <property type="molecule type" value="Genomic_DNA"/>
</dbReference>
<evidence type="ECO:0000259" key="2">
    <source>
        <dbReference type="PROSITE" id="PS50089"/>
    </source>
</evidence>
<keyword evidence="1" id="KW-0862">Zinc</keyword>
<proteinExistence type="predicted"/>
<dbReference type="InterPro" id="IPR001841">
    <property type="entry name" value="Znf_RING"/>
</dbReference>
<keyword evidence="4" id="KW-1185">Reference proteome</keyword>
<dbReference type="RefSeq" id="XP_001738114.1">
    <property type="nucleotide sequence ID" value="XM_001738062.1"/>
</dbReference>
<gene>
    <name evidence="3" type="ORF">EDI_156870</name>
</gene>
<dbReference type="SUPFAM" id="SSF49599">
    <property type="entry name" value="TRAF domain-like"/>
    <property type="match status" value="1"/>
</dbReference>
<sequence>MSIGEELIVSKTLVDLKCPICLEIPNPKEMIEHNKCGKLFCKKCLYQWWDIQRMMTCPFCRGEFTNSLTIKHTSRCLYSLLMQQEIRCPFSKKCGTTITFETLKEHQLTHHQELMTDNRDERDDEYFEIDQINPQIIKSSVWVNPTDQISESSYSFPVIIKWIYELTPWEILIFPQGVHRIEEKCVSVFIGATNSVKRKVIVEIGLRQDHVIIRKKAKHYFEPYTGRPGFMNFCSSSELNFDKPIQCLLTIEYQQ</sequence>
<keyword evidence="1" id="KW-0479">Metal-binding</keyword>
<feature type="domain" description="RING-type" evidence="2">
    <location>
        <begin position="18"/>
        <end position="61"/>
    </location>
</feature>
<reference evidence="4" key="1">
    <citation type="submission" date="2007-12" db="EMBL/GenBank/DDBJ databases">
        <title>Annotation of Entamoeba dispar SAW760.</title>
        <authorList>
            <person name="Lorenzi H."/>
            <person name="Inman J."/>
            <person name="Schobel S."/>
            <person name="Amedeo P."/>
            <person name="Caler E."/>
        </authorList>
    </citation>
    <scope>NUCLEOTIDE SEQUENCE [LARGE SCALE GENOMIC DNA]</scope>
    <source>
        <strain evidence="4">ATCC PRA-260 / SAW760</strain>
    </source>
</reference>
<dbReference type="VEuPathDB" id="AmoebaDB:EDI_156870"/>
<accession>B0EIS4</accession>
<dbReference type="eggNOG" id="ENOG502RDIT">
    <property type="taxonomic scope" value="Eukaryota"/>
</dbReference>
<dbReference type="OMA" id="WELLIFP"/>
<dbReference type="Gene3D" id="3.30.40.10">
    <property type="entry name" value="Zinc/RING finger domain, C3HC4 (zinc finger)"/>
    <property type="match status" value="2"/>
</dbReference>
<dbReference type="Proteomes" id="UP000008076">
    <property type="component" value="Unassembled WGS sequence"/>
</dbReference>
<keyword evidence="1" id="KW-0863">Zinc-finger</keyword>
<dbReference type="GeneID" id="5883182"/>
<organism evidence="4">
    <name type="scientific">Entamoeba dispar (strain ATCC PRA-260 / SAW760)</name>
    <dbReference type="NCBI Taxonomy" id="370354"/>
    <lineage>
        <taxon>Eukaryota</taxon>
        <taxon>Amoebozoa</taxon>
        <taxon>Evosea</taxon>
        <taxon>Archamoebae</taxon>
        <taxon>Mastigamoebida</taxon>
        <taxon>Entamoebidae</taxon>
        <taxon>Entamoeba</taxon>
    </lineage>
</organism>
<protein>
    <recommendedName>
        <fullName evidence="2">RING-type domain-containing protein</fullName>
    </recommendedName>
</protein>
<dbReference type="InterPro" id="IPR013083">
    <property type="entry name" value="Znf_RING/FYVE/PHD"/>
</dbReference>
<dbReference type="KEGG" id="edi:EDI_156870"/>